<evidence type="ECO:0000256" key="8">
    <source>
        <dbReference type="ARBA" id="ARBA00023187"/>
    </source>
</evidence>
<dbReference type="SMART" id="SM00855">
    <property type="entry name" value="PGAM"/>
    <property type="match status" value="1"/>
</dbReference>
<dbReference type="Proteomes" id="UP001178507">
    <property type="component" value="Unassembled WGS sequence"/>
</dbReference>
<dbReference type="SUPFAM" id="SSF53254">
    <property type="entry name" value="Phosphoglycerate mutase-like"/>
    <property type="match status" value="1"/>
</dbReference>
<feature type="transmembrane region" description="Helical" evidence="11">
    <location>
        <begin position="715"/>
        <end position="739"/>
    </location>
</feature>
<dbReference type="PANTHER" id="PTHR18034:SF3">
    <property type="entry name" value="PRE-MRNA-SPLICING FACTOR CWC22 HOMOLOG"/>
    <property type="match status" value="1"/>
</dbReference>
<name>A0AA36MUK7_9DINO</name>
<keyword evidence="5" id="KW-0106">Calcium</keyword>
<feature type="compositionally biased region" description="Basic and acidic residues" evidence="10">
    <location>
        <begin position="257"/>
        <end position="271"/>
    </location>
</feature>
<keyword evidence="6 11" id="KW-1133">Transmembrane helix</keyword>
<dbReference type="SUPFAM" id="SSF81324">
    <property type="entry name" value="Voltage-gated potassium channels"/>
    <property type="match status" value="1"/>
</dbReference>
<dbReference type="InterPro" id="IPR005821">
    <property type="entry name" value="Ion_trans_dom"/>
</dbReference>
<reference evidence="14" key="1">
    <citation type="submission" date="2023-08" db="EMBL/GenBank/DDBJ databases">
        <authorList>
            <person name="Chen Y."/>
            <person name="Shah S."/>
            <person name="Dougan E. K."/>
            <person name="Thang M."/>
            <person name="Chan C."/>
        </authorList>
    </citation>
    <scope>NUCLEOTIDE SEQUENCE</scope>
</reference>
<feature type="transmembrane region" description="Helical" evidence="11">
    <location>
        <begin position="1214"/>
        <end position="1233"/>
    </location>
</feature>
<feature type="transmembrane region" description="Helical" evidence="11">
    <location>
        <begin position="684"/>
        <end position="703"/>
    </location>
</feature>
<feature type="transmembrane region" description="Helical" evidence="11">
    <location>
        <begin position="1182"/>
        <end position="1202"/>
    </location>
</feature>
<organism evidence="14 15">
    <name type="scientific">Effrenium voratum</name>
    <dbReference type="NCBI Taxonomy" id="2562239"/>
    <lineage>
        <taxon>Eukaryota</taxon>
        <taxon>Sar</taxon>
        <taxon>Alveolata</taxon>
        <taxon>Dinophyceae</taxon>
        <taxon>Suessiales</taxon>
        <taxon>Symbiodiniaceae</taxon>
        <taxon>Effrenium</taxon>
    </lineage>
</organism>
<comment type="subcellular location">
    <subcellularLocation>
        <location evidence="2">Membrane</location>
        <topology evidence="2">Multi-pass membrane protein</topology>
    </subcellularLocation>
    <subcellularLocation>
        <location evidence="1">Nucleus</location>
    </subcellularLocation>
</comment>
<dbReference type="Pfam" id="PF12895">
    <property type="entry name" value="ANAPC3"/>
    <property type="match status" value="1"/>
</dbReference>
<dbReference type="InterPro" id="IPR003891">
    <property type="entry name" value="Initiation_fac_eIF4g_MI"/>
</dbReference>
<dbReference type="GO" id="GO:0003723">
    <property type="term" value="F:RNA binding"/>
    <property type="evidence" value="ECO:0007669"/>
    <property type="project" value="TreeGrafter"/>
</dbReference>
<dbReference type="Pfam" id="PF00300">
    <property type="entry name" value="His_Phos_1"/>
    <property type="match status" value="1"/>
</dbReference>
<feature type="transmembrane region" description="Helical" evidence="11">
    <location>
        <begin position="979"/>
        <end position="997"/>
    </location>
</feature>
<evidence type="ECO:0000256" key="10">
    <source>
        <dbReference type="SAM" id="MobiDB-lite"/>
    </source>
</evidence>
<evidence type="ECO:0000256" key="11">
    <source>
        <dbReference type="SAM" id="Phobius"/>
    </source>
</evidence>
<dbReference type="Gene3D" id="1.20.120.350">
    <property type="entry name" value="Voltage-gated potassium channels. Chain C"/>
    <property type="match status" value="1"/>
</dbReference>
<accession>A0AA36MUK7</accession>
<feature type="region of interest" description="Disordered" evidence="10">
    <location>
        <begin position="405"/>
        <end position="433"/>
    </location>
</feature>
<dbReference type="SUPFAM" id="SSF47473">
    <property type="entry name" value="EF-hand"/>
    <property type="match status" value="1"/>
</dbReference>
<evidence type="ECO:0000256" key="4">
    <source>
        <dbReference type="ARBA" id="ARBA00022692"/>
    </source>
</evidence>
<dbReference type="InterPro" id="IPR050781">
    <property type="entry name" value="CWC22_splicing_factor"/>
</dbReference>
<dbReference type="InterPro" id="IPR018247">
    <property type="entry name" value="EF_Hand_1_Ca_BS"/>
</dbReference>
<dbReference type="GO" id="GO:0071013">
    <property type="term" value="C:catalytic step 2 spliceosome"/>
    <property type="evidence" value="ECO:0007669"/>
    <property type="project" value="TreeGrafter"/>
</dbReference>
<keyword evidence="4 11" id="KW-0812">Transmembrane</keyword>
<dbReference type="InterPro" id="IPR011990">
    <property type="entry name" value="TPR-like_helical_dom_sf"/>
</dbReference>
<dbReference type="Pfam" id="PF00520">
    <property type="entry name" value="Ion_trans"/>
    <property type="match status" value="1"/>
</dbReference>
<protein>
    <submittedName>
        <fullName evidence="14">Uncharacterized protein</fullName>
    </submittedName>
</protein>
<feature type="region of interest" description="Disordered" evidence="10">
    <location>
        <begin position="447"/>
        <end position="491"/>
    </location>
</feature>
<keyword evidence="7 11" id="KW-0472">Membrane</keyword>
<sequence length="1784" mass="197472">MPSPPRSFAMEREEALDAASFVSQAKLAYEFSLKNFLWKQAAFFGERLVAERPCDETTYLLGLAYFHNQDLARAQWHLQGNKLPEARYLLARCCLQMKRWDLAEEALISPGGGLSEVVNGAAGLFLLGQVQERQGRREQAVECYAKCLQDCPFMWDAYERWSWLVLGSPSPSRSSMAAAAFSDERFAQSFAGIKEASVRPGLKRGESAGKGAVQRKPPSFARFRTAAAGGSCSFRKLRMVVSPPVPPVPLPTLERAEDAEADGREESESSHGPEGAESAEGGAAALPSRRVAASAHRLAVDNDAVVQAIEACPRQEDRPIPDTWSPTEAAGVISAVTETLRQSRKSLSFHSKRLVVLLGPDFAGHVHASQGARVVSELSGSIDAAMQSVEDFKLRLLSMQAALAQREPSSPGAALMDVSSGSQRRRERSPSSALGFETAISFKEIPEESEHPNGEAVAPCASGGSSGSKVVLQRSNGSDDSKGPKRPSGYHRIRSLLRQGSKLSDWTREEGKALSWSAFFRKVVNSPHFDLTFAVLIVLSSVVMAMQVQYRGLDVGFQLQYFGVENSADQLWPTAAQVFQILEMTLGVIFAMEIAVRMCAARCKFWCDAWNVMDLCVVIAWAVDTATSTSLPVDPMLLRLLRLVKLFRLLRLIRKVKGFDSLYIMVTSIKASFSALLWSTVLLFAVLTTIALVLTTLVEVYLNDDSQPLERRLRVFTYYGTFTRCSLTLLELTLANWVPASRVLTEDVSEYYTIFVLMFQASMGFSVVKVIMGVFLQNTFSVAANDDVIMMNSKDRALQTHKLKMRLLFEAADTNGDGRLDRGEFGEILADPLVARWLSAMSFDTSVMSCDEIFNLLKEDDKMDLSAEEMINGVAKLSGPASSLNMTQLLYEQEARWYTFQSSLNPRGSGAALGFFEKLLLEAAAMAPGQWIDATDAVILNSPWLQRRTGNLLRFIWLIFQVIWWTIHLREYWNKRRNYGPLLVMLVAITLGVLPSLCRGPDTLATSLGLAWALVGSNLLQAMMVWDFSLDHAFTLAWVALCHCNCHPVALMGSVLFFVPANLIYARNSYIGSMRSNLLNNFQPELTWTTTVFAQVGGLLLAGAFTWDFTLRVRAVSSGVLFGRGEEVLQSPVAGRSARQSCWALGASFWLHWALTQRDLRRFALHGGVHQSAECIQEMGSLVPLCCIAPFLTLAVLLWSLVDWTRESKADGALALLCCVPPTHLMIQAGYIGSQCIKYHGNQKAHFPLSVLLSGGALISALMSMQALIQASCDPALCGICALVFSISAVYMASTDWRTSPEIHFDLSQDFSPASPLVSAAVWWVLVFSHGVDYYRRLSAIQEGLAASRTNAASSEMVTFLRGTEDRVAGISGCQEGNSAETSAPEDAAALPGLGGEAAPPLAVAVVRHAERADSHEAFDAWCTAEDAEQHPLDPPITKQGLLQAQELAEALSRQKVEFQVVISSPFLRCLQTATVLAEHFNASILLDQELCEVLGPDVYEVEPPEVPWRAVAKMKSLLQETSASRLNSARLMGQRPKWPEQLGAARCRYAKRFFDYLRRARHTKRSCILVSHGHMVQVCASVLPACMQRKIISVDYAGGGGDSDEEADAAADRRAQEKILDFTEQDLVNLRRRIYLIIMSSVHFEAQRLCRLNPIYQDNFTEAFGVQFNTVHRLETNKLRNIGKFFAHLLYTDAIPWSIWAQVKISEETTTSSSRIFIKVIFQELSELWGIKKLVDRLREEELKPFFVGLFPKAAEERAMEARLWLTGADCQNEKCLLETEPW</sequence>
<feature type="region of interest" description="Disordered" evidence="10">
    <location>
        <begin position="257"/>
        <end position="288"/>
    </location>
</feature>
<dbReference type="PANTHER" id="PTHR18034">
    <property type="entry name" value="CELL CYCLE CONTROL PROTEIN CWF22-RELATED"/>
    <property type="match status" value="1"/>
</dbReference>
<feature type="transmembrane region" description="Helical" evidence="11">
    <location>
        <begin position="751"/>
        <end position="776"/>
    </location>
</feature>
<feature type="domain" description="EF-hand" evidence="12">
    <location>
        <begin position="800"/>
        <end position="835"/>
    </location>
</feature>
<feature type="transmembrane region" description="Helical" evidence="11">
    <location>
        <begin position="951"/>
        <end position="967"/>
    </location>
</feature>
<evidence type="ECO:0000313" key="14">
    <source>
        <dbReference type="EMBL" id="CAJ1384407.1"/>
    </source>
</evidence>
<dbReference type="InterPro" id="IPR029033">
    <property type="entry name" value="His_PPase_superfam"/>
</dbReference>
<keyword evidence="8" id="KW-0508">mRNA splicing</keyword>
<evidence type="ECO:0000256" key="6">
    <source>
        <dbReference type="ARBA" id="ARBA00022989"/>
    </source>
</evidence>
<dbReference type="InterPro" id="IPR013078">
    <property type="entry name" value="His_Pase_superF_clade-1"/>
</dbReference>
<keyword evidence="9" id="KW-0539">Nucleus</keyword>
<evidence type="ECO:0000259" key="13">
    <source>
        <dbReference type="PROSITE" id="PS51366"/>
    </source>
</evidence>
<dbReference type="GO" id="GO:0000398">
    <property type="term" value="P:mRNA splicing, via spliceosome"/>
    <property type="evidence" value="ECO:0007669"/>
    <property type="project" value="TreeGrafter"/>
</dbReference>
<dbReference type="CDD" id="cd07067">
    <property type="entry name" value="HP_PGM_like"/>
    <property type="match status" value="1"/>
</dbReference>
<dbReference type="PROSITE" id="PS51366">
    <property type="entry name" value="MI"/>
    <property type="match status" value="1"/>
</dbReference>
<dbReference type="Pfam" id="PF02847">
    <property type="entry name" value="MA3"/>
    <property type="match status" value="1"/>
</dbReference>
<gene>
    <name evidence="14" type="ORF">EVOR1521_LOCUS11286</name>
</gene>
<dbReference type="SUPFAM" id="SSF48452">
    <property type="entry name" value="TPR-like"/>
    <property type="match status" value="1"/>
</dbReference>
<dbReference type="GO" id="GO:0016020">
    <property type="term" value="C:membrane"/>
    <property type="evidence" value="ECO:0007669"/>
    <property type="project" value="UniProtKB-SubCell"/>
</dbReference>
<evidence type="ECO:0000259" key="12">
    <source>
        <dbReference type="PROSITE" id="PS50222"/>
    </source>
</evidence>
<evidence type="ECO:0000256" key="9">
    <source>
        <dbReference type="ARBA" id="ARBA00023242"/>
    </source>
</evidence>
<feature type="compositionally biased region" description="Low complexity" evidence="10">
    <location>
        <begin position="272"/>
        <end position="288"/>
    </location>
</feature>
<feature type="transmembrane region" description="Helical" evidence="11">
    <location>
        <begin position="1004"/>
        <end position="1026"/>
    </location>
</feature>
<dbReference type="EMBL" id="CAUJNA010001113">
    <property type="protein sequence ID" value="CAJ1384407.1"/>
    <property type="molecule type" value="Genomic_DNA"/>
</dbReference>
<evidence type="ECO:0000256" key="3">
    <source>
        <dbReference type="ARBA" id="ARBA00022664"/>
    </source>
</evidence>
<dbReference type="InterPro" id="IPR011992">
    <property type="entry name" value="EF-hand-dom_pair"/>
</dbReference>
<dbReference type="GO" id="GO:0005509">
    <property type="term" value="F:calcium ion binding"/>
    <property type="evidence" value="ECO:0007669"/>
    <property type="project" value="InterPro"/>
</dbReference>
<dbReference type="InterPro" id="IPR027359">
    <property type="entry name" value="Volt_channel_dom_sf"/>
</dbReference>
<feature type="transmembrane region" description="Helical" evidence="11">
    <location>
        <begin position="1245"/>
        <end position="1264"/>
    </location>
</feature>
<evidence type="ECO:0000256" key="7">
    <source>
        <dbReference type="ARBA" id="ARBA00023136"/>
    </source>
</evidence>
<dbReference type="Gene3D" id="3.40.50.1240">
    <property type="entry name" value="Phosphoglycerate mutase-like"/>
    <property type="match status" value="1"/>
</dbReference>
<keyword evidence="3" id="KW-0507">mRNA processing</keyword>
<keyword evidence="15" id="KW-1185">Reference proteome</keyword>
<dbReference type="PROSITE" id="PS00018">
    <property type="entry name" value="EF_HAND_1"/>
    <property type="match status" value="1"/>
</dbReference>
<dbReference type="Gene3D" id="1.25.40.10">
    <property type="entry name" value="Tetratricopeptide repeat domain"/>
    <property type="match status" value="1"/>
</dbReference>
<feature type="domain" description="MI" evidence="13">
    <location>
        <begin position="1583"/>
        <end position="1706"/>
    </location>
</feature>
<dbReference type="InterPro" id="IPR002048">
    <property type="entry name" value="EF_hand_dom"/>
</dbReference>
<evidence type="ECO:0000256" key="1">
    <source>
        <dbReference type="ARBA" id="ARBA00004123"/>
    </source>
</evidence>
<evidence type="ECO:0000256" key="2">
    <source>
        <dbReference type="ARBA" id="ARBA00004141"/>
    </source>
</evidence>
<evidence type="ECO:0000256" key="5">
    <source>
        <dbReference type="ARBA" id="ARBA00022837"/>
    </source>
</evidence>
<evidence type="ECO:0000313" key="15">
    <source>
        <dbReference type="Proteomes" id="UP001178507"/>
    </source>
</evidence>
<dbReference type="Gene3D" id="1.10.238.10">
    <property type="entry name" value="EF-hand"/>
    <property type="match status" value="1"/>
</dbReference>
<proteinExistence type="predicted"/>
<dbReference type="GO" id="GO:0005216">
    <property type="term" value="F:monoatomic ion channel activity"/>
    <property type="evidence" value="ECO:0007669"/>
    <property type="project" value="InterPro"/>
</dbReference>
<dbReference type="PROSITE" id="PS50222">
    <property type="entry name" value="EF_HAND_2"/>
    <property type="match status" value="1"/>
</dbReference>
<comment type="caution">
    <text evidence="14">The sequence shown here is derived from an EMBL/GenBank/DDBJ whole genome shotgun (WGS) entry which is preliminary data.</text>
</comment>
<feature type="transmembrane region" description="Helical" evidence="11">
    <location>
        <begin position="1038"/>
        <end position="1065"/>
    </location>
</feature>